<feature type="transmembrane region" description="Helical" evidence="1">
    <location>
        <begin position="167"/>
        <end position="189"/>
    </location>
</feature>
<feature type="transmembrane region" description="Helical" evidence="1">
    <location>
        <begin position="195"/>
        <end position="213"/>
    </location>
</feature>
<dbReference type="InterPro" id="IPR008910">
    <property type="entry name" value="MSC_TM_helix"/>
</dbReference>
<keyword evidence="1" id="KW-0472">Membrane</keyword>
<keyword evidence="1" id="KW-0812">Transmembrane</keyword>
<reference evidence="2 3" key="1">
    <citation type="journal article" date="2019" name="Int. J. Syst. Evol. Microbiol.">
        <title>The Global Catalogue of Microorganisms (GCM) 10K type strain sequencing project: providing services to taxonomists for standard genome sequencing and annotation.</title>
        <authorList>
            <consortium name="The Broad Institute Genomics Platform"/>
            <consortium name="The Broad Institute Genome Sequencing Center for Infectious Disease"/>
            <person name="Wu L."/>
            <person name="Ma J."/>
        </authorList>
    </citation>
    <scope>NUCLEOTIDE SEQUENCE [LARGE SCALE GENOMIC DNA]</scope>
    <source>
        <strain evidence="2 3">CGMCC 1.12562</strain>
    </source>
</reference>
<protein>
    <submittedName>
        <fullName evidence="2">Uncharacterized protein</fullName>
    </submittedName>
</protein>
<keyword evidence="1" id="KW-1133">Transmembrane helix</keyword>
<evidence type="ECO:0000256" key="1">
    <source>
        <dbReference type="SAM" id="Phobius"/>
    </source>
</evidence>
<proteinExistence type="predicted"/>
<feature type="transmembrane region" description="Helical" evidence="1">
    <location>
        <begin position="120"/>
        <end position="146"/>
    </location>
</feature>
<dbReference type="RefSeq" id="WP_232571467.1">
    <property type="nucleotide sequence ID" value="NZ_CP089466.1"/>
</dbReference>
<dbReference type="GeneID" id="69116667"/>
<dbReference type="AlphaFoldDB" id="A0ABD5NE62"/>
<feature type="transmembrane region" description="Helical" evidence="1">
    <location>
        <begin position="25"/>
        <end position="45"/>
    </location>
</feature>
<keyword evidence="3" id="KW-1185">Reference proteome</keyword>
<sequence>MSSVQQFVVAQQSVQSALREAVNEAIAFLPNLLGAVVVLVVGWLVGRVVGRAVRRVANAAGLDERIEGSSVDRFLGREERAGAKTLGRLAAWYVYLVTVLAAANVLAIDTLSEWLSTAVSYLPAFLAGIVLIVVGFVLADFVADVVARTETVTGTGYTDVFADGLRVFLYFVALVIGLDTMGVDVAILYVFAQAAAWGVAAAIALAAGIAFGWGGKDYVQNNIADWTGSVTGPSGGAAGAQADDADDD</sequence>
<name>A0ABD5NE62_9EURY</name>
<comment type="caution">
    <text evidence="2">The sequence shown here is derived from an EMBL/GenBank/DDBJ whole genome shotgun (WGS) entry which is preliminary data.</text>
</comment>
<dbReference type="EMBL" id="JBHRWN010000002">
    <property type="protein sequence ID" value="MFC3477406.1"/>
    <property type="molecule type" value="Genomic_DNA"/>
</dbReference>
<feature type="transmembrane region" description="Helical" evidence="1">
    <location>
        <begin position="89"/>
        <end position="108"/>
    </location>
</feature>
<gene>
    <name evidence="2" type="ORF">ACFOKC_06675</name>
</gene>
<evidence type="ECO:0000313" key="2">
    <source>
        <dbReference type="EMBL" id="MFC3477406.1"/>
    </source>
</evidence>
<organism evidence="2 3">
    <name type="scientific">Halobacterium litoreum</name>
    <dbReference type="NCBI Taxonomy" id="2039234"/>
    <lineage>
        <taxon>Archaea</taxon>
        <taxon>Methanobacteriati</taxon>
        <taxon>Methanobacteriota</taxon>
        <taxon>Stenosarchaea group</taxon>
        <taxon>Halobacteria</taxon>
        <taxon>Halobacteriales</taxon>
        <taxon>Halobacteriaceae</taxon>
        <taxon>Halobacterium</taxon>
    </lineage>
</organism>
<dbReference type="Proteomes" id="UP001595660">
    <property type="component" value="Unassembled WGS sequence"/>
</dbReference>
<dbReference type="Pfam" id="PF05552">
    <property type="entry name" value="MS_channel_1st_1"/>
    <property type="match status" value="2"/>
</dbReference>
<evidence type="ECO:0000313" key="3">
    <source>
        <dbReference type="Proteomes" id="UP001595660"/>
    </source>
</evidence>
<dbReference type="Gene3D" id="1.10.287.1260">
    <property type="match status" value="1"/>
</dbReference>
<accession>A0ABD5NE62</accession>